<dbReference type="Pfam" id="PF07963">
    <property type="entry name" value="N_methyl"/>
    <property type="match status" value="1"/>
</dbReference>
<dbReference type="EMBL" id="SLWF01000007">
    <property type="protein sequence ID" value="TCN86297.1"/>
    <property type="molecule type" value="Genomic_DNA"/>
</dbReference>
<dbReference type="Proteomes" id="UP000294832">
    <property type="component" value="Unassembled WGS sequence"/>
</dbReference>
<comment type="caution">
    <text evidence="2">The sequence shown here is derived from an EMBL/GenBank/DDBJ whole genome shotgun (WGS) entry which is preliminary data.</text>
</comment>
<protein>
    <submittedName>
        <fullName evidence="2">MSHA biogenesis protein MshO</fullName>
    </submittedName>
</protein>
<evidence type="ECO:0000256" key="1">
    <source>
        <dbReference type="SAM" id="Phobius"/>
    </source>
</evidence>
<reference evidence="2 3" key="1">
    <citation type="submission" date="2019-03" db="EMBL/GenBank/DDBJ databases">
        <title>Freshwater and sediment microbial communities from various areas in North America, analyzing microbe dynamics in response to fracking.</title>
        <authorList>
            <person name="Lamendella R."/>
        </authorList>
    </citation>
    <scope>NUCLEOTIDE SEQUENCE [LARGE SCALE GENOMIC DNA]</scope>
    <source>
        <strain evidence="2 3">74A</strain>
    </source>
</reference>
<dbReference type="InterPro" id="IPR012902">
    <property type="entry name" value="N_methyl_site"/>
</dbReference>
<sequence length="262" mass="28690">MRRQLGFTLVELVTVIIILGILVVGASSFIIFGTRIFMDSSAADRIIGSSRFVMSRLTRELQNAVPGSVRLADSGNLQCVEFLPVSVSGSYLSLPMAPDSMADRMQVFTPQTALQSGIQLLVYPLSTADVYTVANHKRFNIKNASTTGDTTEIVFDSSVAFAEASPGRRWYAAWQPVSYCFFASGQIRRYGNYGYQASQPLPPAVTGVLMAEDLSNDFVAELPLALTPPSLTNNAIVQLRPRFSILGESFTYQHQVQVFNVP</sequence>
<keyword evidence="1" id="KW-1133">Transmembrane helix</keyword>
<keyword evidence="1" id="KW-0472">Membrane</keyword>
<dbReference type="OrthoDB" id="9788802at2"/>
<feature type="transmembrane region" description="Helical" evidence="1">
    <location>
        <begin position="12"/>
        <end position="32"/>
    </location>
</feature>
<evidence type="ECO:0000313" key="2">
    <source>
        <dbReference type="EMBL" id="TCN86297.1"/>
    </source>
</evidence>
<dbReference type="AlphaFoldDB" id="A0A4V2RSM3"/>
<name>A0A4V2RSM3_9GAMM</name>
<proteinExistence type="predicted"/>
<keyword evidence="1" id="KW-0812">Transmembrane</keyword>
<dbReference type="NCBIfam" id="TIGR02532">
    <property type="entry name" value="IV_pilin_GFxxxE"/>
    <property type="match status" value="1"/>
</dbReference>
<keyword evidence="3" id="KW-1185">Reference proteome</keyword>
<evidence type="ECO:0000313" key="3">
    <source>
        <dbReference type="Proteomes" id="UP000294832"/>
    </source>
</evidence>
<dbReference type="RefSeq" id="WP_133038460.1">
    <property type="nucleotide sequence ID" value="NZ_SLWF01000007.1"/>
</dbReference>
<organism evidence="2 3">
    <name type="scientific">Shewanella fodinae</name>
    <dbReference type="NCBI Taxonomy" id="552357"/>
    <lineage>
        <taxon>Bacteria</taxon>
        <taxon>Pseudomonadati</taxon>
        <taxon>Pseudomonadota</taxon>
        <taxon>Gammaproteobacteria</taxon>
        <taxon>Alteromonadales</taxon>
        <taxon>Shewanellaceae</taxon>
        <taxon>Shewanella</taxon>
    </lineage>
</organism>
<gene>
    <name evidence="2" type="ORF">EDC91_10747</name>
</gene>
<accession>A0A4V2RSM3</accession>